<keyword evidence="4 5" id="KW-0472">Membrane</keyword>
<evidence type="ECO:0000313" key="8">
    <source>
        <dbReference type="Proteomes" id="UP000176867"/>
    </source>
</evidence>
<evidence type="ECO:0000313" key="7">
    <source>
        <dbReference type="EMBL" id="OGG93782.1"/>
    </source>
</evidence>
<evidence type="ECO:0000259" key="6">
    <source>
        <dbReference type="PROSITE" id="PS50850"/>
    </source>
</evidence>
<dbReference type="STRING" id="1798533.A2609_00855"/>
<dbReference type="PANTHER" id="PTHR23519">
    <property type="entry name" value="AUTOPHAGY-RELATED PROTEIN 22"/>
    <property type="match status" value="1"/>
</dbReference>
<feature type="transmembrane region" description="Helical" evidence="5">
    <location>
        <begin position="100"/>
        <end position="124"/>
    </location>
</feature>
<dbReference type="InterPro" id="IPR011701">
    <property type="entry name" value="MFS"/>
</dbReference>
<feature type="transmembrane region" description="Helical" evidence="5">
    <location>
        <begin position="72"/>
        <end position="94"/>
    </location>
</feature>
<evidence type="ECO:0000256" key="1">
    <source>
        <dbReference type="ARBA" id="ARBA00004127"/>
    </source>
</evidence>
<accession>A0A1F6G6N8</accession>
<dbReference type="Pfam" id="PF00083">
    <property type="entry name" value="Sugar_tr"/>
    <property type="match status" value="1"/>
</dbReference>
<feature type="transmembrane region" description="Helical" evidence="5">
    <location>
        <begin position="376"/>
        <end position="395"/>
    </location>
</feature>
<feature type="transmembrane region" description="Helical" evidence="5">
    <location>
        <begin position="205"/>
        <end position="229"/>
    </location>
</feature>
<dbReference type="InterPro" id="IPR005828">
    <property type="entry name" value="MFS_sugar_transport-like"/>
</dbReference>
<dbReference type="PANTHER" id="PTHR23519:SF1">
    <property type="entry name" value="AUTOPHAGY-RELATED PROTEIN 22"/>
    <property type="match status" value="1"/>
</dbReference>
<dbReference type="Proteomes" id="UP000176867">
    <property type="component" value="Unassembled WGS sequence"/>
</dbReference>
<protein>
    <recommendedName>
        <fullName evidence="6">Major facilitator superfamily (MFS) profile domain-containing protein</fullName>
    </recommendedName>
</protein>
<dbReference type="SUPFAM" id="SSF103473">
    <property type="entry name" value="MFS general substrate transporter"/>
    <property type="match status" value="1"/>
</dbReference>
<feature type="transmembrane region" description="Helical" evidence="5">
    <location>
        <begin position="163"/>
        <end position="184"/>
    </location>
</feature>
<name>A0A1F6G6N8_9BACT</name>
<feature type="transmembrane region" description="Helical" evidence="5">
    <location>
        <begin position="40"/>
        <end position="60"/>
    </location>
</feature>
<feature type="transmembrane region" description="Helical" evidence="5">
    <location>
        <begin position="136"/>
        <end position="157"/>
    </location>
</feature>
<keyword evidence="3 5" id="KW-1133">Transmembrane helix</keyword>
<evidence type="ECO:0000256" key="4">
    <source>
        <dbReference type="ARBA" id="ARBA00023136"/>
    </source>
</evidence>
<evidence type="ECO:0000256" key="3">
    <source>
        <dbReference type="ARBA" id="ARBA00022989"/>
    </source>
</evidence>
<reference evidence="7 8" key="1">
    <citation type="journal article" date="2016" name="Nat. Commun.">
        <title>Thousands of microbial genomes shed light on interconnected biogeochemical processes in an aquifer system.</title>
        <authorList>
            <person name="Anantharaman K."/>
            <person name="Brown C.T."/>
            <person name="Hug L.A."/>
            <person name="Sharon I."/>
            <person name="Castelle C.J."/>
            <person name="Probst A.J."/>
            <person name="Thomas B.C."/>
            <person name="Singh A."/>
            <person name="Wilkins M.J."/>
            <person name="Karaoz U."/>
            <person name="Brodie E.L."/>
            <person name="Williams K.H."/>
            <person name="Hubbard S.S."/>
            <person name="Banfield J.F."/>
        </authorList>
    </citation>
    <scope>NUCLEOTIDE SEQUENCE [LARGE SCALE GENOMIC DNA]</scope>
</reference>
<comment type="subcellular location">
    <subcellularLocation>
        <location evidence="1">Endomembrane system</location>
        <topology evidence="1">Multi-pass membrane protein</topology>
    </subcellularLocation>
</comment>
<feature type="transmembrane region" description="Helical" evidence="5">
    <location>
        <begin position="288"/>
        <end position="307"/>
    </location>
</feature>
<dbReference type="InterPro" id="IPR050495">
    <property type="entry name" value="ATG22/LtaA_families"/>
</dbReference>
<comment type="caution">
    <text evidence="7">The sequence shown here is derived from an EMBL/GenBank/DDBJ whole genome shotgun (WGS) entry which is preliminary data.</text>
</comment>
<evidence type="ECO:0000256" key="2">
    <source>
        <dbReference type="ARBA" id="ARBA00022692"/>
    </source>
</evidence>
<dbReference type="EMBL" id="MFMU01000004">
    <property type="protein sequence ID" value="OGG93782.1"/>
    <property type="molecule type" value="Genomic_DNA"/>
</dbReference>
<dbReference type="Gene3D" id="1.20.1250.20">
    <property type="entry name" value="MFS general substrate transporter like domains"/>
    <property type="match status" value="2"/>
</dbReference>
<dbReference type="PROSITE" id="PS50850">
    <property type="entry name" value="MFS"/>
    <property type="match status" value="1"/>
</dbReference>
<dbReference type="GO" id="GO:0016020">
    <property type="term" value="C:membrane"/>
    <property type="evidence" value="ECO:0007669"/>
    <property type="project" value="InterPro"/>
</dbReference>
<dbReference type="GO" id="GO:0012505">
    <property type="term" value="C:endomembrane system"/>
    <property type="evidence" value="ECO:0007669"/>
    <property type="project" value="UniProtKB-SubCell"/>
</dbReference>
<dbReference type="InterPro" id="IPR036259">
    <property type="entry name" value="MFS_trans_sf"/>
</dbReference>
<dbReference type="Pfam" id="PF07690">
    <property type="entry name" value="MFS_1"/>
    <property type="match status" value="1"/>
</dbReference>
<organism evidence="7 8">
    <name type="scientific">Candidatus Kaiserbacteria bacterium RIFOXYD1_FULL_47_14</name>
    <dbReference type="NCBI Taxonomy" id="1798533"/>
    <lineage>
        <taxon>Bacteria</taxon>
        <taxon>Candidatus Kaiseribacteriota</taxon>
    </lineage>
</organism>
<sequence>MDRKRLLLWCSYDFANSFVFINFLLYFSQWLVIDGGLSDFWYNATFAIATLMLLCSAPILAAFTDKYGGRKYFLNLSTLGTALFYGAAVVTAYFWTSHIILATIFFLLGQYFYQLCFVFYNPLIEEVADEKHRARVSGLGEFSNGLGQVLGIISTIWLSSSRLAPLVLAIILFVLFASPMMIWFRDTKVRTAKLTVSKLTTEGKLFARKIILFFSVSLATPILLAFFFFNDALITISSNYSIYMQRVFDVPDTTKSIILILVLSMSAIGAIIFGWIGDKIGNLKTLKIILFGWIILLPLLALSQTFIQFAICSVIVGMFIGSVCTVTRAHLSNVLDKDNLGYGFSFYSLMERFATFVGPLSWGGIIFVLGTGPNSYRIAAASMTVFIVIGLIVLLKWKRESVPSMNLPCI</sequence>
<keyword evidence="2 5" id="KW-0812">Transmembrane</keyword>
<feature type="transmembrane region" description="Helical" evidence="5">
    <location>
        <begin position="7"/>
        <end position="28"/>
    </location>
</feature>
<dbReference type="InterPro" id="IPR020846">
    <property type="entry name" value="MFS_dom"/>
</dbReference>
<gene>
    <name evidence="7" type="ORF">A2609_00855</name>
</gene>
<proteinExistence type="predicted"/>
<feature type="transmembrane region" description="Helical" evidence="5">
    <location>
        <begin position="352"/>
        <end position="370"/>
    </location>
</feature>
<evidence type="ECO:0000256" key="5">
    <source>
        <dbReference type="SAM" id="Phobius"/>
    </source>
</evidence>
<dbReference type="GO" id="GO:0022857">
    <property type="term" value="F:transmembrane transporter activity"/>
    <property type="evidence" value="ECO:0007669"/>
    <property type="project" value="InterPro"/>
</dbReference>
<feature type="domain" description="Major facilitator superfamily (MFS) profile" evidence="6">
    <location>
        <begin position="205"/>
        <end position="410"/>
    </location>
</feature>
<dbReference type="AlphaFoldDB" id="A0A1F6G6N8"/>
<feature type="transmembrane region" description="Helical" evidence="5">
    <location>
        <begin position="257"/>
        <end position="276"/>
    </location>
</feature>